<gene>
    <name evidence="3" type="ORF">GCM10010196_32050</name>
</gene>
<dbReference type="AlphaFoldDB" id="A0A918KVQ8"/>
<reference evidence="3" key="2">
    <citation type="submission" date="2020-09" db="EMBL/GenBank/DDBJ databases">
        <authorList>
            <person name="Sun Q."/>
            <person name="Ohkuma M."/>
        </authorList>
    </citation>
    <scope>NUCLEOTIDE SEQUENCE</scope>
    <source>
        <strain evidence="3">JCM 3346</strain>
    </source>
</reference>
<keyword evidence="2" id="KW-0472">Membrane</keyword>
<keyword evidence="4" id="KW-1185">Reference proteome</keyword>
<evidence type="ECO:0000313" key="4">
    <source>
        <dbReference type="Proteomes" id="UP000610303"/>
    </source>
</evidence>
<keyword evidence="2" id="KW-0812">Transmembrane</keyword>
<evidence type="ECO:0000313" key="3">
    <source>
        <dbReference type="EMBL" id="GGR35640.1"/>
    </source>
</evidence>
<feature type="transmembrane region" description="Helical" evidence="2">
    <location>
        <begin position="219"/>
        <end position="240"/>
    </location>
</feature>
<reference evidence="3" key="1">
    <citation type="journal article" date="2014" name="Int. J. Syst. Evol. Microbiol.">
        <title>Complete genome sequence of Corynebacterium casei LMG S-19264T (=DSM 44701T), isolated from a smear-ripened cheese.</title>
        <authorList>
            <consortium name="US DOE Joint Genome Institute (JGI-PGF)"/>
            <person name="Walter F."/>
            <person name="Albersmeier A."/>
            <person name="Kalinowski J."/>
            <person name="Ruckert C."/>
        </authorList>
    </citation>
    <scope>NUCLEOTIDE SEQUENCE</scope>
    <source>
        <strain evidence="3">JCM 3346</strain>
    </source>
</reference>
<feature type="transmembrane region" description="Helical" evidence="2">
    <location>
        <begin position="120"/>
        <end position="140"/>
    </location>
</feature>
<feature type="transmembrane region" description="Helical" evidence="2">
    <location>
        <begin position="53"/>
        <end position="74"/>
    </location>
</feature>
<evidence type="ECO:0000256" key="1">
    <source>
        <dbReference type="SAM" id="MobiDB-lite"/>
    </source>
</evidence>
<dbReference type="RefSeq" id="WP_189086415.1">
    <property type="nucleotide sequence ID" value="NZ_BMRJ01000005.1"/>
</dbReference>
<evidence type="ECO:0008006" key="5">
    <source>
        <dbReference type="Google" id="ProtNLM"/>
    </source>
</evidence>
<comment type="caution">
    <text evidence="3">The sequence shown here is derived from an EMBL/GenBank/DDBJ whole genome shotgun (WGS) entry which is preliminary data.</text>
</comment>
<keyword evidence="2" id="KW-1133">Transmembrane helix</keyword>
<sequence length="244" mass="25880">MRSDADDGTASSADDAPASPVQERRAETRWAAFTGIVVAAALTALVHEPDTAVGRTVGLIALAAMAVPLFVINPHRLDRQTQWSRALAIAFASVLVLVNQLGVVNVIVRLVDGSADGATVLLAAGQVWVTNVIAFGLLYWELDRGGPVARGTLPRSALPLADFAFPQDDEADAAREVAAGSSRRGDWRPGFVDYLYVSLTNTMAFSPTDAMPLRSRTKLLMSVQALTGFVLLALVISRAVNILA</sequence>
<proteinExistence type="predicted"/>
<evidence type="ECO:0000256" key="2">
    <source>
        <dbReference type="SAM" id="Phobius"/>
    </source>
</evidence>
<accession>A0A918KVQ8</accession>
<feature type="compositionally biased region" description="Low complexity" evidence="1">
    <location>
        <begin position="8"/>
        <end position="19"/>
    </location>
</feature>
<name>A0A918KVQ8_AGRME</name>
<feature type="region of interest" description="Disordered" evidence="1">
    <location>
        <begin position="1"/>
        <end position="24"/>
    </location>
</feature>
<feature type="transmembrane region" description="Helical" evidence="2">
    <location>
        <begin position="30"/>
        <end position="47"/>
    </location>
</feature>
<protein>
    <recommendedName>
        <fullName evidence="5">DUF1345 domain-containing protein</fullName>
    </recommendedName>
</protein>
<organism evidence="3 4">
    <name type="scientific">Agromyces mediolanus</name>
    <name type="common">Corynebacterium mediolanum</name>
    <dbReference type="NCBI Taxonomy" id="41986"/>
    <lineage>
        <taxon>Bacteria</taxon>
        <taxon>Bacillati</taxon>
        <taxon>Actinomycetota</taxon>
        <taxon>Actinomycetes</taxon>
        <taxon>Micrococcales</taxon>
        <taxon>Microbacteriaceae</taxon>
        <taxon>Agromyces</taxon>
    </lineage>
</organism>
<dbReference type="EMBL" id="BMRJ01000005">
    <property type="protein sequence ID" value="GGR35640.1"/>
    <property type="molecule type" value="Genomic_DNA"/>
</dbReference>
<dbReference type="Proteomes" id="UP000610303">
    <property type="component" value="Unassembled WGS sequence"/>
</dbReference>
<feature type="transmembrane region" description="Helical" evidence="2">
    <location>
        <begin position="86"/>
        <end position="108"/>
    </location>
</feature>